<organism evidence="5 6">
    <name type="scientific">Crystallibacter crystallopoietes</name>
    <dbReference type="NCBI Taxonomy" id="37928"/>
    <lineage>
        <taxon>Bacteria</taxon>
        <taxon>Bacillati</taxon>
        <taxon>Actinomycetota</taxon>
        <taxon>Actinomycetes</taxon>
        <taxon>Micrococcales</taxon>
        <taxon>Micrococcaceae</taxon>
        <taxon>Crystallibacter</taxon>
    </lineage>
</organism>
<dbReference type="Pfam" id="PF01223">
    <property type="entry name" value="Endonuclease_NS"/>
    <property type="match status" value="1"/>
</dbReference>
<evidence type="ECO:0000256" key="1">
    <source>
        <dbReference type="PIRSR" id="PIRSR640255-1"/>
    </source>
</evidence>
<keyword evidence="5" id="KW-0255">Endonuclease</keyword>
<dbReference type="RefSeq" id="WP_074700601.1">
    <property type="nucleotide sequence ID" value="NZ_CP018863.1"/>
</dbReference>
<name>A0A1H1DDP9_9MICC</name>
<feature type="domain" description="DNA/RNA non-specific endonuclease/pyrophosphatase/phosphodiesterase" evidence="4">
    <location>
        <begin position="27"/>
        <end position="247"/>
    </location>
</feature>
<evidence type="ECO:0000313" key="6">
    <source>
        <dbReference type="Proteomes" id="UP000181917"/>
    </source>
</evidence>
<protein>
    <submittedName>
        <fullName evidence="5">Endonuclease G</fullName>
    </submittedName>
</protein>
<dbReference type="EMBL" id="FNKH01000002">
    <property type="protein sequence ID" value="SDQ74544.1"/>
    <property type="molecule type" value="Genomic_DNA"/>
</dbReference>
<keyword evidence="5" id="KW-0378">Hydrolase</keyword>
<dbReference type="InterPro" id="IPR044929">
    <property type="entry name" value="DNA/RNA_non-sp_Endonuclease_sf"/>
</dbReference>
<dbReference type="PANTHER" id="PTHR13966">
    <property type="entry name" value="ENDONUCLEASE RELATED"/>
    <property type="match status" value="1"/>
</dbReference>
<evidence type="ECO:0000313" key="5">
    <source>
        <dbReference type="EMBL" id="SDQ74544.1"/>
    </source>
</evidence>
<keyword evidence="2" id="KW-0479">Metal-binding</keyword>
<dbReference type="GO" id="GO:0046872">
    <property type="term" value="F:metal ion binding"/>
    <property type="evidence" value="ECO:0007669"/>
    <property type="project" value="UniProtKB-KW"/>
</dbReference>
<dbReference type="PANTHER" id="PTHR13966:SF5">
    <property type="entry name" value="ENDONUCLEASE G, MITOCHONDRIAL"/>
    <property type="match status" value="1"/>
</dbReference>
<dbReference type="GO" id="GO:0016787">
    <property type="term" value="F:hydrolase activity"/>
    <property type="evidence" value="ECO:0007669"/>
    <property type="project" value="InterPro"/>
</dbReference>
<gene>
    <name evidence="5" type="ORF">SAMN04489742_2392</name>
</gene>
<sequence>MTQGYSADFLLTTVELPRPATAVKVLDYTHFTICLNTQQRLAELAAVNIDGDRLQDLPREDSWRLDPRLAAELQAGEELYRGNDLDRGHLVRRLDPVWGSRAEAAKANTETFFYTNAAPQVNTFNQSKELWLGLEDYLLDHADNYDTRLSVFTGPVFDSADPQYRGFSIPLLFWKVAAWRAAEGIACTAYILDQSPLLDELELERQTAAATAAGEIPPLGPYRTFQVPVQDVQSLTGLGLEQLVEADRFTPRGHERDGRPRWLLLEKPEQMRLKPGAG</sequence>
<dbReference type="Proteomes" id="UP000181917">
    <property type="component" value="Unassembled WGS sequence"/>
</dbReference>
<dbReference type="CDD" id="cd00091">
    <property type="entry name" value="NUC"/>
    <property type="match status" value="1"/>
</dbReference>
<keyword evidence="5" id="KW-0540">Nuclease</keyword>
<dbReference type="InterPro" id="IPR044925">
    <property type="entry name" value="His-Me_finger_sf"/>
</dbReference>
<reference evidence="5 6" key="1">
    <citation type="submission" date="2016-10" db="EMBL/GenBank/DDBJ databases">
        <authorList>
            <person name="de Groot N.N."/>
        </authorList>
    </citation>
    <scope>NUCLEOTIDE SEQUENCE [LARGE SCALE GENOMIC DNA]</scope>
    <source>
        <strain evidence="5 6">DSM 20117</strain>
    </source>
</reference>
<dbReference type="STRING" id="37928.SAMN04489742_2392"/>
<evidence type="ECO:0000259" key="3">
    <source>
        <dbReference type="SMART" id="SM00477"/>
    </source>
</evidence>
<dbReference type="InterPro" id="IPR040255">
    <property type="entry name" value="Non-specific_endonuclease"/>
</dbReference>
<dbReference type="Gene3D" id="3.40.570.10">
    <property type="entry name" value="Extracellular Endonuclease, subunit A"/>
    <property type="match status" value="1"/>
</dbReference>
<proteinExistence type="predicted"/>
<dbReference type="SMART" id="SM00892">
    <property type="entry name" value="Endonuclease_NS"/>
    <property type="match status" value="1"/>
</dbReference>
<feature type="domain" description="ENPP1-3/EXOG-like endonuclease/phosphodiesterase" evidence="3">
    <location>
        <begin position="28"/>
        <end position="247"/>
    </location>
</feature>
<keyword evidence="6" id="KW-1185">Reference proteome</keyword>
<dbReference type="AlphaFoldDB" id="A0A1H1DDP9"/>
<dbReference type="InterPro" id="IPR001604">
    <property type="entry name" value="Endo_G_ENPP1-like_dom"/>
</dbReference>
<feature type="binding site" evidence="2">
    <location>
        <position position="125"/>
    </location>
    <ligand>
        <name>Mg(2+)</name>
        <dbReference type="ChEBI" id="CHEBI:18420"/>
        <note>catalytic</note>
    </ligand>
</feature>
<dbReference type="InterPro" id="IPR020821">
    <property type="entry name" value="ENPP1-3/EXOG-like_nuc-like"/>
</dbReference>
<feature type="active site" description="Proton acceptor" evidence="1">
    <location>
        <position position="89"/>
    </location>
</feature>
<dbReference type="SUPFAM" id="SSF54060">
    <property type="entry name" value="His-Me finger endonucleases"/>
    <property type="match status" value="1"/>
</dbReference>
<dbReference type="GO" id="GO:0004519">
    <property type="term" value="F:endonuclease activity"/>
    <property type="evidence" value="ECO:0007669"/>
    <property type="project" value="UniProtKB-KW"/>
</dbReference>
<dbReference type="KEGG" id="acry:AC20117_05465"/>
<dbReference type="SMART" id="SM00477">
    <property type="entry name" value="NUC"/>
    <property type="match status" value="1"/>
</dbReference>
<dbReference type="GO" id="GO:0003676">
    <property type="term" value="F:nucleic acid binding"/>
    <property type="evidence" value="ECO:0007669"/>
    <property type="project" value="InterPro"/>
</dbReference>
<evidence type="ECO:0000259" key="4">
    <source>
        <dbReference type="SMART" id="SM00892"/>
    </source>
</evidence>
<evidence type="ECO:0000256" key="2">
    <source>
        <dbReference type="PIRSR" id="PIRSR640255-2"/>
    </source>
</evidence>
<accession>A0A1H1DDP9</accession>
<dbReference type="OrthoDB" id="104542at2"/>